<dbReference type="Proteomes" id="UP001240250">
    <property type="component" value="Unassembled WGS sequence"/>
</dbReference>
<keyword evidence="9" id="KW-1185">Reference proteome</keyword>
<feature type="transmembrane region" description="Helical" evidence="7">
    <location>
        <begin position="156"/>
        <end position="177"/>
    </location>
</feature>
<evidence type="ECO:0000256" key="2">
    <source>
        <dbReference type="ARBA" id="ARBA00022475"/>
    </source>
</evidence>
<evidence type="ECO:0000256" key="1">
    <source>
        <dbReference type="ARBA" id="ARBA00004651"/>
    </source>
</evidence>
<comment type="caution">
    <text evidence="8">The sequence shown here is derived from an EMBL/GenBank/DDBJ whole genome shotgun (WGS) entry which is preliminary data.</text>
</comment>
<evidence type="ECO:0000256" key="7">
    <source>
        <dbReference type="SAM" id="Phobius"/>
    </source>
</evidence>
<dbReference type="EMBL" id="JAUSVM010000001">
    <property type="protein sequence ID" value="MDQ0424196.1"/>
    <property type="molecule type" value="Genomic_DNA"/>
</dbReference>
<evidence type="ECO:0000256" key="4">
    <source>
        <dbReference type="ARBA" id="ARBA00022989"/>
    </source>
</evidence>
<gene>
    <name evidence="8" type="ORF">JO380_000577</name>
</gene>
<evidence type="ECO:0000256" key="3">
    <source>
        <dbReference type="ARBA" id="ARBA00022692"/>
    </source>
</evidence>
<dbReference type="InterPro" id="IPR001851">
    <property type="entry name" value="ABC_transp_permease"/>
</dbReference>
<feature type="transmembrane region" description="Helical" evidence="7">
    <location>
        <begin position="127"/>
        <end position="149"/>
    </location>
</feature>
<evidence type="ECO:0000256" key="6">
    <source>
        <dbReference type="SAM" id="MobiDB-lite"/>
    </source>
</evidence>
<accession>A0ABU0GFS3</accession>
<feature type="transmembrane region" description="Helical" evidence="7">
    <location>
        <begin position="73"/>
        <end position="91"/>
    </location>
</feature>
<feature type="transmembrane region" description="Helical" evidence="7">
    <location>
        <begin position="346"/>
        <end position="363"/>
    </location>
</feature>
<evidence type="ECO:0000256" key="5">
    <source>
        <dbReference type="ARBA" id="ARBA00023136"/>
    </source>
</evidence>
<keyword evidence="3 7" id="KW-0812">Transmembrane</keyword>
<feature type="region of interest" description="Disordered" evidence="6">
    <location>
        <begin position="1"/>
        <end position="22"/>
    </location>
</feature>
<dbReference type="CDD" id="cd06580">
    <property type="entry name" value="TM_PBP1_transp_TpRbsC_like"/>
    <property type="match status" value="1"/>
</dbReference>
<keyword evidence="8" id="KW-0762">Sugar transport</keyword>
<reference evidence="8 9" key="1">
    <citation type="submission" date="2023-07" db="EMBL/GenBank/DDBJ databases">
        <title>Sequencing the genomes of 1000 actinobacteria strains.</title>
        <authorList>
            <person name="Klenk H.-P."/>
        </authorList>
    </citation>
    <scope>NUCLEOTIDE SEQUENCE [LARGE SCALE GENOMIC DNA]</scope>
    <source>
        <strain evidence="8 9">DSM 14785</strain>
    </source>
</reference>
<dbReference type="Pfam" id="PF02653">
    <property type="entry name" value="BPD_transp_2"/>
    <property type="match status" value="1"/>
</dbReference>
<feature type="transmembrane region" description="Helical" evidence="7">
    <location>
        <begin position="396"/>
        <end position="414"/>
    </location>
</feature>
<dbReference type="RefSeq" id="WP_070319720.1">
    <property type="nucleotide sequence ID" value="NZ_JAUSVM010000001.1"/>
</dbReference>
<feature type="transmembrane region" description="Helical" evidence="7">
    <location>
        <begin position="212"/>
        <end position="233"/>
    </location>
</feature>
<organism evidence="8 9">
    <name type="scientific">Cellulomonas iranensis</name>
    <dbReference type="NCBI Taxonomy" id="76862"/>
    <lineage>
        <taxon>Bacteria</taxon>
        <taxon>Bacillati</taxon>
        <taxon>Actinomycetota</taxon>
        <taxon>Actinomycetes</taxon>
        <taxon>Micrococcales</taxon>
        <taxon>Cellulomonadaceae</taxon>
        <taxon>Cellulomonas</taxon>
    </lineage>
</organism>
<feature type="transmembrane region" description="Helical" evidence="7">
    <location>
        <begin position="103"/>
        <end position="121"/>
    </location>
</feature>
<comment type="subcellular location">
    <subcellularLocation>
        <location evidence="1">Cell membrane</location>
        <topology evidence="1">Multi-pass membrane protein</topology>
    </subcellularLocation>
</comment>
<keyword evidence="8" id="KW-0813">Transport</keyword>
<keyword evidence="5 7" id="KW-0472">Membrane</keyword>
<feature type="transmembrane region" description="Helical" evidence="7">
    <location>
        <begin position="319"/>
        <end position="340"/>
    </location>
</feature>
<proteinExistence type="predicted"/>
<dbReference type="PANTHER" id="PTHR43370:SF1">
    <property type="entry name" value="GUANOSINE ABC TRANSPORTER PERMEASE PROTEIN NUPQ"/>
    <property type="match status" value="1"/>
</dbReference>
<sequence>MTPTQLLRSLAPRRDGRAGTAAASWRTPVTMAVLTLAAALAAALGPRTGTTSFRLSEPTDVLALPTATVPTQAATVALTLVMAALCAAAALRVRAGRPPARALAPAFGTAFVLALLTWAAAGATVPVVGLLGGALALSIPLVFGAMGGVLSERVGVVNVAIEGQLLAGACVSAVVATVTGQPLVGLVAAVVAGALVATVLAVFSVRYLVDQVIVGIVLNVLVTGLTGFFYSTALAPDAARLNSPARLPQIALPVLGDLPVVGPVLFRQTVVVYAMYVVVAVVWVVLFRTRQGLRIRAVGEHPEAADTVGIDVRATRVRVVALAGAVAGLGGAYFTLGSVGGFGKDMTAGAGFIALAAVILGGWHPLRAAAAALLFGFVSNLQNVLGIVGSPLPSELMLMLPYLVTVLAVAGVVGKVRAPAASGTAYEGAS</sequence>
<keyword evidence="2" id="KW-1003">Cell membrane</keyword>
<feature type="transmembrane region" description="Helical" evidence="7">
    <location>
        <begin position="370"/>
        <end position="390"/>
    </location>
</feature>
<feature type="transmembrane region" description="Helical" evidence="7">
    <location>
        <begin position="183"/>
        <end position="205"/>
    </location>
</feature>
<name>A0ABU0GFS3_9CELL</name>
<evidence type="ECO:0000313" key="8">
    <source>
        <dbReference type="EMBL" id="MDQ0424196.1"/>
    </source>
</evidence>
<feature type="transmembrane region" description="Helical" evidence="7">
    <location>
        <begin position="265"/>
        <end position="286"/>
    </location>
</feature>
<keyword evidence="4 7" id="KW-1133">Transmembrane helix</keyword>
<evidence type="ECO:0000313" key="9">
    <source>
        <dbReference type="Proteomes" id="UP001240250"/>
    </source>
</evidence>
<protein>
    <submittedName>
        <fullName evidence="8">Simple sugar transport system permease protein</fullName>
    </submittedName>
</protein>
<dbReference type="PANTHER" id="PTHR43370">
    <property type="entry name" value="SUGAR ABC TRANSPORTER INTEGRAL MEMBRANE PROTEIN-RELATED"/>
    <property type="match status" value="1"/>
</dbReference>